<evidence type="ECO:0000313" key="2">
    <source>
        <dbReference type="Proteomes" id="UP001163321"/>
    </source>
</evidence>
<protein>
    <submittedName>
        <fullName evidence="1">Uncharacterized protein</fullName>
    </submittedName>
</protein>
<reference evidence="1 2" key="1">
    <citation type="journal article" date="2022" name="bioRxiv">
        <title>The genome of the oomycete Peronosclerospora sorghi, a cosmopolitan pathogen of maize and sorghum, is inflated with dispersed pseudogenes.</title>
        <authorList>
            <person name="Fletcher K."/>
            <person name="Martin F."/>
            <person name="Isakeit T."/>
            <person name="Cavanaugh K."/>
            <person name="Magill C."/>
            <person name="Michelmore R."/>
        </authorList>
    </citation>
    <scope>NUCLEOTIDE SEQUENCE [LARGE SCALE GENOMIC DNA]</scope>
    <source>
        <strain evidence="1">P6</strain>
    </source>
</reference>
<name>A0ACC0VYB8_9STRA</name>
<evidence type="ECO:0000313" key="1">
    <source>
        <dbReference type="EMBL" id="KAI9911267.1"/>
    </source>
</evidence>
<keyword evidence="2" id="KW-1185">Reference proteome</keyword>
<dbReference type="EMBL" id="CM047584">
    <property type="protein sequence ID" value="KAI9911267.1"/>
    <property type="molecule type" value="Genomic_DNA"/>
</dbReference>
<gene>
    <name evidence="1" type="ORF">PsorP6_009443</name>
</gene>
<accession>A0ACC0VYB8</accession>
<dbReference type="Proteomes" id="UP001163321">
    <property type="component" value="Chromosome 5"/>
</dbReference>
<organism evidence="1 2">
    <name type="scientific">Peronosclerospora sorghi</name>
    <dbReference type="NCBI Taxonomy" id="230839"/>
    <lineage>
        <taxon>Eukaryota</taxon>
        <taxon>Sar</taxon>
        <taxon>Stramenopiles</taxon>
        <taxon>Oomycota</taxon>
        <taxon>Peronosporomycetes</taxon>
        <taxon>Peronosporales</taxon>
        <taxon>Peronosporaceae</taxon>
        <taxon>Peronosclerospora</taxon>
    </lineage>
</organism>
<comment type="caution">
    <text evidence="1">The sequence shown here is derived from an EMBL/GenBank/DDBJ whole genome shotgun (WGS) entry which is preliminary data.</text>
</comment>
<sequence>MALRQNPYALEAALALTKLAVAEDACLTIASSDNAHGADRSARFTGSTTSGVSQHEIEKFYQTTATIGKIEDSELSPRLDVTWMQTLVTAHLDAERGNYCKALESFKFLDRVFPTNLHCLLHKAAHEIGQQQLHQAHATFKRIRQIDDLNISFMDHYSNCLRKENLRTELSDLVQQLFSITSTCPESWLAAAYYSDMNEDYETALQYCEHAIEERNDHAPAHLFRGEMLLRLHRPQPALKAFWTASRLTRSLEAYTGIITSYSELFAVGVDRYKEAFAAAKSVVKIFPKNAQSLVLLGNALALNPDNREQARKVLQKALAMEPQKLSTNFALVDLLVEAGNLRAAIDTEQQPREEVFTKLADVYSIDKQYAEALKHLHQALRLNPELTEVQHGLERLEKLMRGEDPDELGNSMEQMENRFDGNH</sequence>
<proteinExistence type="predicted"/>